<gene>
    <name evidence="1" type="ORF">LSALG_LOCUS41080</name>
</gene>
<evidence type="ECO:0000313" key="1">
    <source>
        <dbReference type="EMBL" id="CAI9302596.1"/>
    </source>
</evidence>
<proteinExistence type="predicted"/>
<organism evidence="1 2">
    <name type="scientific">Lactuca saligna</name>
    <name type="common">Willowleaf lettuce</name>
    <dbReference type="NCBI Taxonomy" id="75948"/>
    <lineage>
        <taxon>Eukaryota</taxon>
        <taxon>Viridiplantae</taxon>
        <taxon>Streptophyta</taxon>
        <taxon>Embryophyta</taxon>
        <taxon>Tracheophyta</taxon>
        <taxon>Spermatophyta</taxon>
        <taxon>Magnoliopsida</taxon>
        <taxon>eudicotyledons</taxon>
        <taxon>Gunneridae</taxon>
        <taxon>Pentapetalae</taxon>
        <taxon>asterids</taxon>
        <taxon>campanulids</taxon>
        <taxon>Asterales</taxon>
        <taxon>Asteraceae</taxon>
        <taxon>Cichorioideae</taxon>
        <taxon>Cichorieae</taxon>
        <taxon>Lactucinae</taxon>
        <taxon>Lactuca</taxon>
    </lineage>
</organism>
<protein>
    <submittedName>
        <fullName evidence="1">Uncharacterized protein</fullName>
    </submittedName>
</protein>
<dbReference type="EMBL" id="OX465085">
    <property type="protein sequence ID" value="CAI9302596.1"/>
    <property type="molecule type" value="Genomic_DNA"/>
</dbReference>
<accession>A0AA36A2G0</accession>
<evidence type="ECO:0000313" key="2">
    <source>
        <dbReference type="Proteomes" id="UP001177003"/>
    </source>
</evidence>
<dbReference type="Proteomes" id="UP001177003">
    <property type="component" value="Chromosome 9"/>
</dbReference>
<dbReference type="AlphaFoldDB" id="A0AA36A2G0"/>
<sequence length="178" mass="20560">MILSRRKREMANIKGSNNKITRTDIDINSRAFLRLKTLAHSVLYSIDPATWPHLQKAQIHARPVFDAQKRSRESALESRTLYSHTGFIVEVYRRLGEESVRMSPMGRGIAEEALVLLRKRLSDLNFIFSLFSYCPDSNYSKLKFIYQLKCSTSSFNISCFLFLYTLYFKIGKSKGSKA</sequence>
<keyword evidence="2" id="KW-1185">Reference proteome</keyword>
<name>A0AA36A2G0_LACSI</name>
<reference evidence="1" key="1">
    <citation type="submission" date="2023-04" db="EMBL/GenBank/DDBJ databases">
        <authorList>
            <person name="Vijverberg K."/>
            <person name="Xiong W."/>
            <person name="Schranz E."/>
        </authorList>
    </citation>
    <scope>NUCLEOTIDE SEQUENCE</scope>
</reference>